<evidence type="ECO:0000259" key="1">
    <source>
        <dbReference type="Pfam" id="PF13020"/>
    </source>
</evidence>
<proteinExistence type="predicted"/>
<dbReference type="Pfam" id="PF13020">
    <property type="entry name" value="NOV_C"/>
    <property type="match status" value="1"/>
</dbReference>
<gene>
    <name evidence="2" type="ORF">UN65_05160</name>
</gene>
<dbReference type="EMBL" id="CP010992">
    <property type="protein sequence ID" value="AMO19820.1"/>
    <property type="molecule type" value="Genomic_DNA"/>
</dbReference>
<evidence type="ECO:0000313" key="3">
    <source>
        <dbReference type="Proteomes" id="UP000304840"/>
    </source>
</evidence>
<name>A0AAI8CEW6_9FLAO</name>
<dbReference type="Proteomes" id="UP000304840">
    <property type="component" value="Chromosome"/>
</dbReference>
<dbReference type="InterPro" id="IPR024975">
    <property type="entry name" value="NOV_C"/>
</dbReference>
<organism evidence="2 3">
    <name type="scientific">Flavobacterium columnare</name>
    <dbReference type="NCBI Taxonomy" id="996"/>
    <lineage>
        <taxon>Bacteria</taxon>
        <taxon>Pseudomonadati</taxon>
        <taxon>Bacteroidota</taxon>
        <taxon>Flavobacteriia</taxon>
        <taxon>Flavobacteriales</taxon>
        <taxon>Flavobacteriaceae</taxon>
        <taxon>Flavobacterium</taxon>
    </lineage>
</organism>
<dbReference type="AlphaFoldDB" id="A0AAI8CEW6"/>
<feature type="domain" description="Protein NO VEIN C-terminal" evidence="1">
    <location>
        <begin position="160"/>
        <end position="227"/>
    </location>
</feature>
<reference evidence="2 3" key="2">
    <citation type="submission" date="2019-05" db="EMBL/GenBank/DDBJ databases">
        <authorList>
            <person name="Ravantti J.J."/>
        </authorList>
    </citation>
    <scope>NUCLEOTIDE SEQUENCE [LARGE SCALE GENOMIC DNA]</scope>
    <source>
        <strain evidence="2 3">B185</strain>
    </source>
</reference>
<reference evidence="3" key="1">
    <citation type="submission" date="2016-03" db="EMBL/GenBank/DDBJ databases">
        <title>Flavobacterium columnare strain B185, complete genome.</title>
        <authorList>
            <person name="Sundberg L.-R."/>
            <person name="Papponen P."/>
            <person name="Laanto E."/>
        </authorList>
    </citation>
    <scope>NUCLEOTIDE SEQUENCE [LARGE SCALE GENOMIC DNA]</scope>
    <source>
        <strain evidence="3">B185</strain>
    </source>
</reference>
<protein>
    <submittedName>
        <fullName evidence="2">DUF3883 domain-containing protein</fullName>
    </submittedName>
</protein>
<accession>A0AAI8CEW6</accession>
<dbReference type="RefSeq" id="WP_138425109.1">
    <property type="nucleotide sequence ID" value="NZ_CP010992.1"/>
</dbReference>
<evidence type="ECO:0000313" key="2">
    <source>
        <dbReference type="EMBL" id="AMO19820.1"/>
    </source>
</evidence>
<sequence>MEDELNETERQSEIMNLIGYGLAKFDLAFAKEFGCKTKTAFNRLVVELGLAKTEKAVSNRQDSFDPYFDNGRKGWWQRNQREHVKLFIDSLFGNEDAKSFSNIVKLFIKDYDNKLILETQEVQPIVKSKFKQLKETGNEAEFFFMSNYKTIPVFETGLLQDARLWGDGYDFQIQLQKKYVLAEIKGVRNKNGAIRITQNEFNKAEEYKDDYFIVVVSNLSKSPQLNIVENPLKNLKFNRKEMNSIQVNYHTEHINW</sequence>